<feature type="transmembrane region" description="Helical" evidence="12">
    <location>
        <begin position="6"/>
        <end position="23"/>
    </location>
</feature>
<keyword evidence="6 12" id="KW-1133">Transmembrane helix</keyword>
<accession>A0A928VN70</accession>
<proteinExistence type="inferred from homology"/>
<feature type="transmembrane region" description="Helical" evidence="12">
    <location>
        <begin position="368"/>
        <end position="389"/>
    </location>
</feature>
<keyword evidence="7" id="KW-0915">Sodium</keyword>
<dbReference type="PANTHER" id="PTHR42985">
    <property type="entry name" value="SODIUM-COUPLED MONOCARBOXYLATE TRANSPORTER"/>
    <property type="match status" value="1"/>
</dbReference>
<dbReference type="Gene3D" id="1.20.1730.10">
    <property type="entry name" value="Sodium/glucose cotransporter"/>
    <property type="match status" value="1"/>
</dbReference>
<dbReference type="PANTHER" id="PTHR42985:SF40">
    <property type="entry name" value="LD47995P-RELATED"/>
    <property type="match status" value="1"/>
</dbReference>
<organism evidence="13 14">
    <name type="scientific">Romeriopsis navalis LEGE 11480</name>
    <dbReference type="NCBI Taxonomy" id="2777977"/>
    <lineage>
        <taxon>Bacteria</taxon>
        <taxon>Bacillati</taxon>
        <taxon>Cyanobacteriota</taxon>
        <taxon>Cyanophyceae</taxon>
        <taxon>Leptolyngbyales</taxon>
        <taxon>Leptolyngbyaceae</taxon>
        <taxon>Romeriopsis</taxon>
        <taxon>Romeriopsis navalis</taxon>
    </lineage>
</organism>
<evidence type="ECO:0000256" key="7">
    <source>
        <dbReference type="ARBA" id="ARBA00023053"/>
    </source>
</evidence>
<feature type="transmembrane region" description="Helical" evidence="12">
    <location>
        <begin position="429"/>
        <end position="447"/>
    </location>
</feature>
<feature type="transmembrane region" description="Helical" evidence="12">
    <location>
        <begin position="81"/>
        <end position="100"/>
    </location>
</feature>
<feature type="transmembrane region" description="Helical" evidence="12">
    <location>
        <begin position="152"/>
        <end position="174"/>
    </location>
</feature>
<dbReference type="Pfam" id="PF00474">
    <property type="entry name" value="SSF"/>
    <property type="match status" value="1"/>
</dbReference>
<dbReference type="Proteomes" id="UP000625316">
    <property type="component" value="Unassembled WGS sequence"/>
</dbReference>
<dbReference type="EMBL" id="JADEXQ010000044">
    <property type="protein sequence ID" value="MBE9030773.1"/>
    <property type="molecule type" value="Genomic_DNA"/>
</dbReference>
<evidence type="ECO:0000256" key="11">
    <source>
        <dbReference type="RuleBase" id="RU362091"/>
    </source>
</evidence>
<feature type="transmembrane region" description="Helical" evidence="12">
    <location>
        <begin position="323"/>
        <end position="347"/>
    </location>
</feature>
<evidence type="ECO:0000256" key="12">
    <source>
        <dbReference type="SAM" id="Phobius"/>
    </source>
</evidence>
<keyword evidence="3" id="KW-0813">Transport</keyword>
<feature type="transmembrane region" description="Helical" evidence="12">
    <location>
        <begin position="121"/>
        <end position="146"/>
    </location>
</feature>
<feature type="transmembrane region" description="Helical" evidence="12">
    <location>
        <begin position="181"/>
        <end position="199"/>
    </location>
</feature>
<dbReference type="GO" id="GO:0005886">
    <property type="term" value="C:plasma membrane"/>
    <property type="evidence" value="ECO:0007669"/>
    <property type="project" value="UniProtKB-SubCell"/>
</dbReference>
<feature type="transmembrane region" description="Helical" evidence="12">
    <location>
        <begin position="268"/>
        <end position="294"/>
    </location>
</feature>
<evidence type="ECO:0000313" key="13">
    <source>
        <dbReference type="EMBL" id="MBE9030773.1"/>
    </source>
</evidence>
<comment type="caution">
    <text evidence="13">The sequence shown here is derived from an EMBL/GenBank/DDBJ whole genome shotgun (WGS) entry which is preliminary data.</text>
</comment>
<comment type="similarity">
    <text evidence="2 11">Belongs to the sodium:solute symporter (SSF) (TC 2.A.21) family.</text>
</comment>
<dbReference type="GO" id="GO:0015293">
    <property type="term" value="F:symporter activity"/>
    <property type="evidence" value="ECO:0007669"/>
    <property type="project" value="TreeGrafter"/>
</dbReference>
<dbReference type="GO" id="GO:0006814">
    <property type="term" value="P:sodium ion transport"/>
    <property type="evidence" value="ECO:0007669"/>
    <property type="project" value="UniProtKB-KW"/>
</dbReference>
<evidence type="ECO:0000256" key="1">
    <source>
        <dbReference type="ARBA" id="ARBA00004651"/>
    </source>
</evidence>
<feature type="transmembrane region" description="Helical" evidence="12">
    <location>
        <begin position="43"/>
        <end position="61"/>
    </location>
</feature>
<evidence type="ECO:0000256" key="8">
    <source>
        <dbReference type="ARBA" id="ARBA00023065"/>
    </source>
</evidence>
<keyword evidence="9 12" id="KW-0472">Membrane</keyword>
<dbReference type="InterPro" id="IPR038377">
    <property type="entry name" value="Na/Glc_symporter_sf"/>
</dbReference>
<evidence type="ECO:0000256" key="6">
    <source>
        <dbReference type="ARBA" id="ARBA00022989"/>
    </source>
</evidence>
<keyword evidence="10" id="KW-0739">Sodium transport</keyword>
<evidence type="ECO:0000256" key="5">
    <source>
        <dbReference type="ARBA" id="ARBA00022692"/>
    </source>
</evidence>
<dbReference type="RefSeq" id="WP_264325601.1">
    <property type="nucleotide sequence ID" value="NZ_JADEXQ010000044.1"/>
</dbReference>
<evidence type="ECO:0000256" key="4">
    <source>
        <dbReference type="ARBA" id="ARBA00022475"/>
    </source>
</evidence>
<protein>
    <submittedName>
        <fullName evidence="13">Sodium:solute symporter</fullName>
    </submittedName>
</protein>
<dbReference type="CDD" id="cd10326">
    <property type="entry name" value="SLC5sbd_NIS-like"/>
    <property type="match status" value="1"/>
</dbReference>
<keyword evidence="5 12" id="KW-0812">Transmembrane</keyword>
<dbReference type="PROSITE" id="PS50283">
    <property type="entry name" value="NA_SOLUT_SYMP_3"/>
    <property type="match status" value="1"/>
</dbReference>
<gene>
    <name evidence="13" type="ORF">IQ266_13630</name>
</gene>
<comment type="subcellular location">
    <subcellularLocation>
        <location evidence="1">Cell membrane</location>
        <topology evidence="1">Multi-pass membrane protein</topology>
    </subcellularLocation>
</comment>
<evidence type="ECO:0000313" key="14">
    <source>
        <dbReference type="Proteomes" id="UP000625316"/>
    </source>
</evidence>
<dbReference type="InterPro" id="IPR051163">
    <property type="entry name" value="Sodium:Solute_Symporter_SSF"/>
</dbReference>
<dbReference type="InterPro" id="IPR001734">
    <property type="entry name" value="Na/solute_symporter"/>
</dbReference>
<feature type="transmembrane region" description="Helical" evidence="12">
    <location>
        <begin position="228"/>
        <end position="247"/>
    </location>
</feature>
<evidence type="ECO:0000256" key="9">
    <source>
        <dbReference type="ARBA" id="ARBA00023136"/>
    </source>
</evidence>
<name>A0A928VN70_9CYAN</name>
<evidence type="ECO:0000256" key="3">
    <source>
        <dbReference type="ARBA" id="ARBA00022448"/>
    </source>
</evidence>
<dbReference type="AlphaFoldDB" id="A0A928VN70"/>
<feature type="transmembrane region" description="Helical" evidence="12">
    <location>
        <begin position="401"/>
        <end position="422"/>
    </location>
</feature>
<keyword evidence="4" id="KW-1003">Cell membrane</keyword>
<keyword evidence="8" id="KW-0406">Ion transport</keyword>
<reference evidence="13" key="1">
    <citation type="submission" date="2020-10" db="EMBL/GenBank/DDBJ databases">
        <authorList>
            <person name="Castelo-Branco R."/>
            <person name="Eusebio N."/>
            <person name="Adriana R."/>
            <person name="Vieira A."/>
            <person name="Brugerolle De Fraissinette N."/>
            <person name="Rezende De Castro R."/>
            <person name="Schneider M.P."/>
            <person name="Vasconcelos V."/>
            <person name="Leao P.N."/>
        </authorList>
    </citation>
    <scope>NUCLEOTIDE SEQUENCE</scope>
    <source>
        <strain evidence="13">LEGE 11480</strain>
    </source>
</reference>
<evidence type="ECO:0000256" key="2">
    <source>
        <dbReference type="ARBA" id="ARBA00006434"/>
    </source>
</evidence>
<evidence type="ECO:0000256" key="10">
    <source>
        <dbReference type="ARBA" id="ARBA00023201"/>
    </source>
</evidence>
<feature type="transmembrane region" description="Helical" evidence="12">
    <location>
        <begin position="453"/>
        <end position="474"/>
    </location>
</feature>
<dbReference type="NCBIfam" id="TIGR00813">
    <property type="entry name" value="sss"/>
    <property type="match status" value="1"/>
</dbReference>
<sequence>MSTLDWLIVALYALVMIGIGYAASRKQANTDEYFRGARQIPWWAIGISIMATSFSAASLLGGPAQGYDKGFLWLQMQIGDLVGYTLVILLFLPLFVKLNITTAYEYLEKRFDAKNRSLASFCFLLFILARLGGLLYGAALVVSIVTNLPLNVAIVIVGIASIAYTVAGGIAAVVWTDVLQFALIFVGLGAGVWAASSGVEGGFGELWSTAAAAGKLQVINLSWEPTNLVSLPTAVIPYGILAFAVAGTNQQSVQRYVSCADVQSGRKAALLGWFTGLIGVAITLLLGILMYSFYTIKAGSLPADITGDKILPHFITTQVPPGAAGLLVAAVFAAAMSSIDSGLHALATCMTVDFYERFFKPNRSDRHYLKVAQLLIVIWGLFSVAAAFYVASAEINLLPYLIKYVAFFLGPVLGLFLMGILFPRINANGAFFGTLAAGVILGINYSAGGYNFGIWQTAIAAPLAVIIGYGISLLGKTPSPASLRGLTLIHGQTEDDSPRE</sequence>
<keyword evidence="14" id="KW-1185">Reference proteome</keyword>